<feature type="transmembrane region" description="Helical" evidence="2">
    <location>
        <begin position="468"/>
        <end position="488"/>
    </location>
</feature>
<dbReference type="EMBL" id="JAWQEG010003574">
    <property type="protein sequence ID" value="KAK3865488.1"/>
    <property type="molecule type" value="Genomic_DNA"/>
</dbReference>
<dbReference type="GO" id="GO:0005886">
    <property type="term" value="C:plasma membrane"/>
    <property type="evidence" value="ECO:0007669"/>
    <property type="project" value="TreeGrafter"/>
</dbReference>
<dbReference type="PANTHER" id="PTHR43243:SF20">
    <property type="entry name" value="CATIONIC AMINO ACID TRANSPORTER 3"/>
    <property type="match status" value="1"/>
</dbReference>
<keyword evidence="2" id="KW-0472">Membrane</keyword>
<dbReference type="AlphaFoldDB" id="A0AAE1F2S0"/>
<feature type="transmembrane region" description="Helical" evidence="2">
    <location>
        <begin position="250"/>
        <end position="271"/>
    </location>
</feature>
<gene>
    <name evidence="3" type="ORF">Pcinc_028907</name>
</gene>
<accession>A0AAE1F2S0</accession>
<evidence type="ECO:0000256" key="1">
    <source>
        <dbReference type="SAM" id="MobiDB-lite"/>
    </source>
</evidence>
<feature type="transmembrane region" description="Helical" evidence="2">
    <location>
        <begin position="553"/>
        <end position="572"/>
    </location>
</feature>
<keyword evidence="4" id="KW-1185">Reference proteome</keyword>
<evidence type="ECO:0000313" key="3">
    <source>
        <dbReference type="EMBL" id="KAK3865488.1"/>
    </source>
</evidence>
<feature type="compositionally biased region" description="Gly residues" evidence="1">
    <location>
        <begin position="41"/>
        <end position="78"/>
    </location>
</feature>
<keyword evidence="2" id="KW-0812">Transmembrane</keyword>
<feature type="transmembrane region" description="Helical" evidence="2">
    <location>
        <begin position="346"/>
        <end position="365"/>
    </location>
</feature>
<feature type="transmembrane region" description="Helical" evidence="2">
    <location>
        <begin position="201"/>
        <end position="229"/>
    </location>
</feature>
<dbReference type="GO" id="GO:0015171">
    <property type="term" value="F:amino acid transmembrane transporter activity"/>
    <property type="evidence" value="ECO:0007669"/>
    <property type="project" value="TreeGrafter"/>
</dbReference>
<protein>
    <submittedName>
        <fullName evidence="3">Uncharacterized protein</fullName>
    </submittedName>
</protein>
<dbReference type="Proteomes" id="UP001286313">
    <property type="component" value="Unassembled WGS sequence"/>
</dbReference>
<comment type="caution">
    <text evidence="3">The sequence shown here is derived from an EMBL/GenBank/DDBJ whole genome shotgun (WGS) entry which is preliminary data.</text>
</comment>
<organism evidence="3 4">
    <name type="scientific">Petrolisthes cinctipes</name>
    <name type="common">Flat porcelain crab</name>
    <dbReference type="NCBI Taxonomy" id="88211"/>
    <lineage>
        <taxon>Eukaryota</taxon>
        <taxon>Metazoa</taxon>
        <taxon>Ecdysozoa</taxon>
        <taxon>Arthropoda</taxon>
        <taxon>Crustacea</taxon>
        <taxon>Multicrustacea</taxon>
        <taxon>Malacostraca</taxon>
        <taxon>Eumalacostraca</taxon>
        <taxon>Eucarida</taxon>
        <taxon>Decapoda</taxon>
        <taxon>Pleocyemata</taxon>
        <taxon>Anomura</taxon>
        <taxon>Galatheoidea</taxon>
        <taxon>Porcellanidae</taxon>
        <taxon>Petrolisthes</taxon>
    </lineage>
</organism>
<dbReference type="PANTHER" id="PTHR43243">
    <property type="entry name" value="INNER MEMBRANE TRANSPORTER YGJI-RELATED"/>
    <property type="match status" value="1"/>
</dbReference>
<reference evidence="3" key="1">
    <citation type="submission" date="2023-10" db="EMBL/GenBank/DDBJ databases">
        <title>Genome assemblies of two species of porcelain crab, Petrolisthes cinctipes and Petrolisthes manimaculis (Anomura: Porcellanidae).</title>
        <authorList>
            <person name="Angst P."/>
        </authorList>
    </citation>
    <scope>NUCLEOTIDE SEQUENCE</scope>
    <source>
        <strain evidence="3">PB745_01</strain>
        <tissue evidence="3">Gill</tissue>
    </source>
</reference>
<dbReference type="Gene3D" id="1.20.1740.10">
    <property type="entry name" value="Amino acid/polyamine transporter I"/>
    <property type="match status" value="1"/>
</dbReference>
<sequence length="595" mass="60731">MSNIPLVRPGIERSPRQNQSQHYSCLRLLCYRGAAGEGRHGAAGGGDDGGGGGGDDGGGGDGGGGGEDGGAGDGGGGGDDGGGHLIMSLISGHHHPVHTLPWAGAACRELYEGVVDVGVSVGGAETGVLETGVVTQVYSTLGELPAVLVASTLLLDLILIPAIAARGGSEYVAWTTNFSLSGPSLPSRLQDTRYLAPHPDLLAALFFLPATIMVLAGTKVVGGAAVVTVGVSGGQHGGLLTGECYRPRTLAARLGVGVGVAAILLLLPVALASTLAPPGPTFTAPLAHLLPQESTEGMQVLVGVGGVVGLWAGAVGGLLCGSRLVHNLGWDGLVPRGLGKVSRLTATPWPATLLCGAAAALIAALCPSQLLLRAAGSGGLSCGVAGAAAVLAYRYQPKITHRRPPDRDCWMDLAAPSCSGHNDTLQHPTLDEDDMCRVAVQWKGGTCKSSLVEPPSPPTWASWGTSRFLVMTFIVNCVAGAAVVRWARHLHIGMWAWAGVALCVGGCVVCGVGLWLQPCHPKPRHIQVDTNPVLPLLALMSNLVLLLHLPQTALVAACGVWAAAVAAWLLWGRTASTEAALRRALLTHPVHSDLL</sequence>
<feature type="region of interest" description="Disordered" evidence="1">
    <location>
        <begin position="39"/>
        <end position="78"/>
    </location>
</feature>
<evidence type="ECO:0000313" key="4">
    <source>
        <dbReference type="Proteomes" id="UP001286313"/>
    </source>
</evidence>
<feature type="transmembrane region" description="Helical" evidence="2">
    <location>
        <begin position="494"/>
        <end position="516"/>
    </location>
</feature>
<feature type="transmembrane region" description="Helical" evidence="2">
    <location>
        <begin position="300"/>
        <end position="325"/>
    </location>
</feature>
<evidence type="ECO:0000256" key="2">
    <source>
        <dbReference type="SAM" id="Phobius"/>
    </source>
</evidence>
<proteinExistence type="predicted"/>
<name>A0AAE1F2S0_PETCI</name>
<keyword evidence="2" id="KW-1133">Transmembrane helix</keyword>